<gene>
    <name evidence="1" type="ORF">SRB5_45700</name>
</gene>
<evidence type="ECO:0000313" key="1">
    <source>
        <dbReference type="EMBL" id="MQY14403.1"/>
    </source>
</evidence>
<organism evidence="1 2">
    <name type="scientific">Streptomyces smaragdinus</name>
    <dbReference type="NCBI Taxonomy" id="2585196"/>
    <lineage>
        <taxon>Bacteria</taxon>
        <taxon>Bacillati</taxon>
        <taxon>Actinomycetota</taxon>
        <taxon>Actinomycetes</taxon>
        <taxon>Kitasatosporales</taxon>
        <taxon>Streptomycetaceae</taxon>
        <taxon>Streptomyces</taxon>
    </lineage>
</organism>
<comment type="caution">
    <text evidence="1">The sequence shown here is derived from an EMBL/GenBank/DDBJ whole genome shotgun (WGS) entry which is preliminary data.</text>
</comment>
<name>A0A7K0CMB3_9ACTN</name>
<dbReference type="EMBL" id="WEGJ01000021">
    <property type="protein sequence ID" value="MQY14403.1"/>
    <property type="molecule type" value="Genomic_DNA"/>
</dbReference>
<keyword evidence="2" id="KW-1185">Reference proteome</keyword>
<dbReference type="Proteomes" id="UP000466345">
    <property type="component" value="Unassembled WGS sequence"/>
</dbReference>
<evidence type="ECO:0000313" key="2">
    <source>
        <dbReference type="Proteomes" id="UP000466345"/>
    </source>
</evidence>
<reference evidence="1 2" key="1">
    <citation type="submission" date="2019-10" db="EMBL/GenBank/DDBJ databases">
        <title>Streptomyces smaragdinus sp. nov. and Streptomyces fabii sp. nov., isolated from the gut of fungus growing-termite Macrotermes natalensis.</title>
        <authorList>
            <person name="Schwitalla J."/>
            <person name="Benndorf R."/>
            <person name="Martin K."/>
            <person name="De Beer W."/>
            <person name="Kaster A.-K."/>
            <person name="Vollmers J."/>
            <person name="Poulsen M."/>
            <person name="Beemelmanns C."/>
        </authorList>
    </citation>
    <scope>NUCLEOTIDE SEQUENCE [LARGE SCALE GENOMIC DNA]</scope>
    <source>
        <strain evidence="1 2">RB5</strain>
    </source>
</reference>
<protein>
    <submittedName>
        <fullName evidence="1">Uncharacterized protein</fullName>
    </submittedName>
</protein>
<dbReference type="Gene3D" id="3.90.1140.10">
    <property type="entry name" value="Cyclic phosphodiesterase"/>
    <property type="match status" value="1"/>
</dbReference>
<accession>A0A7K0CMB3</accession>
<dbReference type="AlphaFoldDB" id="A0A7K0CMB3"/>
<proteinExistence type="predicted"/>
<dbReference type="OrthoDB" id="4116343at2"/>
<dbReference type="RefSeq" id="WP_153455056.1">
    <property type="nucleotide sequence ID" value="NZ_WEGJ01000021.1"/>
</dbReference>
<dbReference type="SUPFAM" id="SSF55144">
    <property type="entry name" value="LigT-like"/>
    <property type="match status" value="1"/>
</dbReference>
<dbReference type="InterPro" id="IPR009097">
    <property type="entry name" value="Cyclic_Pdiesterase"/>
</dbReference>
<dbReference type="Pfam" id="PF13563">
    <property type="entry name" value="2_5_RNA_ligase2"/>
    <property type="match status" value="1"/>
</dbReference>
<sequence>MTRWLGIALLPRTEDLLTAIRIQSDLSHEHLLQPALSCDGCLPHVTLFQGPFVEALDIKQVLSDITHSLVLPDLLCLDFQLIEYRPVGWLFLTLSRPALLEQLQEAAIATLTPYLDRSALRSSTDDLHCTEAERASSKAHGYRYTGMAFRPHITLGRTSEETALDLVQHASERVTTPPTWTFDRLSLYAMGKDGAHSAILAEIPFADVRRRAARPTSAPDG</sequence>